<dbReference type="GO" id="GO:0005634">
    <property type="term" value="C:nucleus"/>
    <property type="evidence" value="ECO:0007669"/>
    <property type="project" value="TreeGrafter"/>
</dbReference>
<dbReference type="GO" id="GO:0070628">
    <property type="term" value="F:proteasome binding"/>
    <property type="evidence" value="ECO:0007669"/>
    <property type="project" value="InterPro"/>
</dbReference>
<proteinExistence type="predicted"/>
<dbReference type="InterPro" id="IPR011989">
    <property type="entry name" value="ARM-like"/>
</dbReference>
<dbReference type="GO" id="GO:0016504">
    <property type="term" value="F:peptidase activator activity"/>
    <property type="evidence" value="ECO:0007669"/>
    <property type="project" value="InterPro"/>
</dbReference>
<accession>A0A8C4NHQ0</accession>
<keyword evidence="2" id="KW-0812">Transmembrane</keyword>
<dbReference type="GO" id="GO:1990111">
    <property type="term" value="C:spermatoproteasome complex"/>
    <property type="evidence" value="ECO:0007669"/>
    <property type="project" value="TreeGrafter"/>
</dbReference>
<evidence type="ECO:0000256" key="2">
    <source>
        <dbReference type="SAM" id="Phobius"/>
    </source>
</evidence>
<dbReference type="PANTHER" id="PTHR32170:SF3">
    <property type="entry name" value="PROTEASOME ACTIVATOR COMPLEX SUBUNIT 4"/>
    <property type="match status" value="1"/>
</dbReference>
<protein>
    <recommendedName>
        <fullName evidence="3">Proteasome activator complex subunit 4 C-terminal domain-containing protein</fullName>
    </recommendedName>
</protein>
<evidence type="ECO:0000256" key="1">
    <source>
        <dbReference type="ARBA" id="ARBA00022737"/>
    </source>
</evidence>
<dbReference type="SUPFAM" id="SSF48371">
    <property type="entry name" value="ARM repeat"/>
    <property type="match status" value="1"/>
</dbReference>
<dbReference type="Pfam" id="PF02985">
    <property type="entry name" value="HEAT"/>
    <property type="match status" value="1"/>
</dbReference>
<keyword evidence="2" id="KW-0472">Membrane</keyword>
<dbReference type="InterPro" id="IPR035309">
    <property type="entry name" value="PSME4"/>
</dbReference>
<dbReference type="Ensembl" id="ENSEBUT00000004835.1">
    <property type="protein sequence ID" value="ENSEBUP00000004399.1"/>
    <property type="gene ID" value="ENSEBUG00000003110.1"/>
</dbReference>
<dbReference type="InterPro" id="IPR016024">
    <property type="entry name" value="ARM-type_fold"/>
</dbReference>
<dbReference type="GeneTree" id="ENSGT00390000011433"/>
<evidence type="ECO:0000313" key="5">
    <source>
        <dbReference type="Proteomes" id="UP000694388"/>
    </source>
</evidence>
<dbReference type="InterPro" id="IPR021843">
    <property type="entry name" value="PSME4_C"/>
</dbReference>
<dbReference type="Pfam" id="PF11919">
    <property type="entry name" value="PSME4_C"/>
    <property type="match status" value="1"/>
</dbReference>
<feature type="transmembrane region" description="Helical" evidence="2">
    <location>
        <begin position="54"/>
        <end position="71"/>
    </location>
</feature>
<sequence>MCRRFRTLIVVHESWWWCFFFRLMSNVLIFLSSTVMKWLTGSGRCLLSTFPEQFYFLPLICKVVACGSWHARYTVLPFIQTLIFYNLFIFLASESAVAALRQLVLQLLQDEQLEVREMAATTLGGLLQCGFLHMDQAMQEHFEWLCQTHFPPRCRRANNIPFVDLVRRHAGVLGLSACVLSSPYDVPTWMPQLLMDLSQHLNDPQPIEMTVKKTLTNFRRTHHDNWQEHKQRFTDDQLVILTDLLVSPSYYA</sequence>
<reference evidence="4" key="2">
    <citation type="submission" date="2025-09" db="UniProtKB">
        <authorList>
            <consortium name="Ensembl"/>
        </authorList>
    </citation>
    <scope>IDENTIFICATION</scope>
</reference>
<evidence type="ECO:0000313" key="4">
    <source>
        <dbReference type="Ensembl" id="ENSEBUP00000004399.1"/>
    </source>
</evidence>
<feature type="transmembrane region" description="Helical" evidence="2">
    <location>
        <begin position="14"/>
        <end position="33"/>
    </location>
</feature>
<dbReference type="GO" id="GO:0005829">
    <property type="term" value="C:cytosol"/>
    <property type="evidence" value="ECO:0007669"/>
    <property type="project" value="TreeGrafter"/>
</dbReference>
<dbReference type="InterPro" id="IPR000357">
    <property type="entry name" value="HEAT"/>
</dbReference>
<feature type="domain" description="Proteasome activator complex subunit 4 C-terminal" evidence="3">
    <location>
        <begin position="166"/>
        <end position="252"/>
    </location>
</feature>
<organism evidence="4 5">
    <name type="scientific">Eptatretus burgeri</name>
    <name type="common">Inshore hagfish</name>
    <dbReference type="NCBI Taxonomy" id="7764"/>
    <lineage>
        <taxon>Eukaryota</taxon>
        <taxon>Metazoa</taxon>
        <taxon>Chordata</taxon>
        <taxon>Craniata</taxon>
        <taxon>Vertebrata</taxon>
        <taxon>Cyclostomata</taxon>
        <taxon>Myxini</taxon>
        <taxon>Myxiniformes</taxon>
        <taxon>Myxinidae</taxon>
        <taxon>Eptatretinae</taxon>
        <taxon>Eptatretus</taxon>
    </lineage>
</organism>
<name>A0A8C4NHQ0_EPTBU</name>
<dbReference type="Gene3D" id="1.25.10.10">
    <property type="entry name" value="Leucine-rich Repeat Variant"/>
    <property type="match status" value="1"/>
</dbReference>
<dbReference type="AlphaFoldDB" id="A0A8C4NHQ0"/>
<evidence type="ECO:0000259" key="3">
    <source>
        <dbReference type="Pfam" id="PF11919"/>
    </source>
</evidence>
<feature type="transmembrane region" description="Helical" evidence="2">
    <location>
        <begin position="83"/>
        <end position="100"/>
    </location>
</feature>
<keyword evidence="1" id="KW-0677">Repeat</keyword>
<reference evidence="4" key="1">
    <citation type="submission" date="2025-08" db="UniProtKB">
        <authorList>
            <consortium name="Ensembl"/>
        </authorList>
    </citation>
    <scope>IDENTIFICATION</scope>
</reference>
<dbReference type="Proteomes" id="UP000694388">
    <property type="component" value="Unplaced"/>
</dbReference>
<dbReference type="PANTHER" id="PTHR32170">
    <property type="entry name" value="PROTEASOME ACTIVATOR COMPLEX SUBUNIT 4"/>
    <property type="match status" value="1"/>
</dbReference>
<keyword evidence="2" id="KW-1133">Transmembrane helix</keyword>
<dbReference type="GO" id="GO:0010499">
    <property type="term" value="P:proteasomal ubiquitin-independent protein catabolic process"/>
    <property type="evidence" value="ECO:0007669"/>
    <property type="project" value="TreeGrafter"/>
</dbReference>
<keyword evidence="5" id="KW-1185">Reference proteome</keyword>